<keyword evidence="1 5" id="KW-0479">Metal-binding</keyword>
<dbReference type="Gene3D" id="2.10.110.10">
    <property type="entry name" value="Cysteine Rich Protein"/>
    <property type="match status" value="1"/>
</dbReference>
<accession>A0AAF3F8N1</accession>
<dbReference type="GO" id="GO:0030018">
    <property type="term" value="C:Z disc"/>
    <property type="evidence" value="ECO:0007669"/>
    <property type="project" value="TreeGrafter"/>
</dbReference>
<sequence>MNFDHSYIFPTTNIFYLNKNECSEKGGVLSICGRFLHEECFACVSCKIHLLQPHRIPFRFSNETLMCLDCFQIAFHPKCTGCGCVVRERGYVAMNNLWHRQCFRCARCQQVMPGECLDFNDVNGVPFCTDCSFIIQLEATIPPKE</sequence>
<dbReference type="InterPro" id="IPR001781">
    <property type="entry name" value="Znf_LIM"/>
</dbReference>
<dbReference type="GO" id="GO:0046872">
    <property type="term" value="F:metal ion binding"/>
    <property type="evidence" value="ECO:0007669"/>
    <property type="project" value="UniProtKB-KW"/>
</dbReference>
<protein>
    <recommendedName>
        <fullName evidence="6">LIM zinc-binding domain-containing protein</fullName>
    </recommendedName>
</protein>
<feature type="domain" description="LIM zinc-binding" evidence="6">
    <location>
        <begin position="77"/>
        <end position="138"/>
    </location>
</feature>
<dbReference type="SMART" id="SM00132">
    <property type="entry name" value="LIM"/>
    <property type="match status" value="2"/>
</dbReference>
<dbReference type="GO" id="GO:0003712">
    <property type="term" value="F:transcription coregulator activity"/>
    <property type="evidence" value="ECO:0007669"/>
    <property type="project" value="TreeGrafter"/>
</dbReference>
<keyword evidence="7" id="KW-1185">Reference proteome</keyword>
<dbReference type="Proteomes" id="UP000887575">
    <property type="component" value="Unassembled WGS sequence"/>
</dbReference>
<dbReference type="PROSITE" id="PS00478">
    <property type="entry name" value="LIM_DOMAIN_1"/>
    <property type="match status" value="1"/>
</dbReference>
<keyword evidence="3 5" id="KW-0862">Zinc</keyword>
<evidence type="ECO:0000256" key="1">
    <source>
        <dbReference type="ARBA" id="ARBA00022723"/>
    </source>
</evidence>
<dbReference type="PANTHER" id="PTHR24205:SF16">
    <property type="entry name" value="GH01042P-RELATED"/>
    <property type="match status" value="1"/>
</dbReference>
<keyword evidence="4 5" id="KW-0440">LIM domain</keyword>
<evidence type="ECO:0000313" key="7">
    <source>
        <dbReference type="Proteomes" id="UP000887575"/>
    </source>
</evidence>
<organism evidence="7 8">
    <name type="scientific">Mesorhabditis belari</name>
    <dbReference type="NCBI Taxonomy" id="2138241"/>
    <lineage>
        <taxon>Eukaryota</taxon>
        <taxon>Metazoa</taxon>
        <taxon>Ecdysozoa</taxon>
        <taxon>Nematoda</taxon>
        <taxon>Chromadorea</taxon>
        <taxon>Rhabditida</taxon>
        <taxon>Rhabditina</taxon>
        <taxon>Rhabditomorpha</taxon>
        <taxon>Rhabditoidea</taxon>
        <taxon>Rhabditidae</taxon>
        <taxon>Mesorhabditinae</taxon>
        <taxon>Mesorhabditis</taxon>
    </lineage>
</organism>
<evidence type="ECO:0000256" key="3">
    <source>
        <dbReference type="ARBA" id="ARBA00022833"/>
    </source>
</evidence>
<evidence type="ECO:0000256" key="4">
    <source>
        <dbReference type="ARBA" id="ARBA00023038"/>
    </source>
</evidence>
<dbReference type="PANTHER" id="PTHR24205">
    <property type="entry name" value="FOUR AND A HALF LIM DOMAINS PROTEIN"/>
    <property type="match status" value="1"/>
</dbReference>
<dbReference type="Pfam" id="PF00412">
    <property type="entry name" value="LIM"/>
    <property type="match status" value="1"/>
</dbReference>
<dbReference type="WBParaSite" id="MBELARI_LOCUS3260">
    <property type="protein sequence ID" value="MBELARI_LOCUS3260"/>
    <property type="gene ID" value="MBELARI_LOCUS3260"/>
</dbReference>
<proteinExistence type="predicted"/>
<keyword evidence="2" id="KW-0677">Repeat</keyword>
<evidence type="ECO:0000313" key="8">
    <source>
        <dbReference type="WBParaSite" id="MBELARI_LOCUS3260"/>
    </source>
</evidence>
<name>A0AAF3F8N1_9BILA</name>
<dbReference type="AlphaFoldDB" id="A0AAF3F8N1"/>
<reference evidence="8" key="1">
    <citation type="submission" date="2024-02" db="UniProtKB">
        <authorList>
            <consortium name="WormBaseParasite"/>
        </authorList>
    </citation>
    <scope>IDENTIFICATION</scope>
</reference>
<evidence type="ECO:0000259" key="6">
    <source>
        <dbReference type="PROSITE" id="PS50023"/>
    </source>
</evidence>
<dbReference type="GO" id="GO:0005634">
    <property type="term" value="C:nucleus"/>
    <property type="evidence" value="ECO:0007669"/>
    <property type="project" value="TreeGrafter"/>
</dbReference>
<evidence type="ECO:0000256" key="5">
    <source>
        <dbReference type="PROSITE-ProRule" id="PRU00125"/>
    </source>
</evidence>
<dbReference type="CDD" id="cd08368">
    <property type="entry name" value="LIM"/>
    <property type="match status" value="1"/>
</dbReference>
<evidence type="ECO:0000256" key="2">
    <source>
        <dbReference type="ARBA" id="ARBA00022737"/>
    </source>
</evidence>
<dbReference type="PROSITE" id="PS50023">
    <property type="entry name" value="LIM_DOMAIN_2"/>
    <property type="match status" value="1"/>
</dbReference>
<dbReference type="SUPFAM" id="SSF57716">
    <property type="entry name" value="Glucocorticoid receptor-like (DNA-binding domain)"/>
    <property type="match status" value="1"/>
</dbReference>